<dbReference type="Pfam" id="PF00347">
    <property type="entry name" value="Ribosomal_L6"/>
    <property type="match status" value="1"/>
</dbReference>
<dbReference type="InterPro" id="IPR020040">
    <property type="entry name" value="Ribosomal_uL6_a/b-dom"/>
</dbReference>
<proteinExistence type="inferred from homology"/>
<evidence type="ECO:0000259" key="5">
    <source>
        <dbReference type="Pfam" id="PF00347"/>
    </source>
</evidence>
<dbReference type="GO" id="GO:0003735">
    <property type="term" value="F:structural constituent of ribosome"/>
    <property type="evidence" value="ECO:0007669"/>
    <property type="project" value="InterPro"/>
</dbReference>
<keyword evidence="6" id="KW-0496">Mitochondrion</keyword>
<dbReference type="InterPro" id="IPR000702">
    <property type="entry name" value="Ribosomal_uL6-like"/>
</dbReference>
<dbReference type="PRINTS" id="PR00059">
    <property type="entry name" value="RIBOSOMALL6"/>
</dbReference>
<dbReference type="GO" id="GO:0006412">
    <property type="term" value="P:translation"/>
    <property type="evidence" value="ECO:0007669"/>
    <property type="project" value="InterPro"/>
</dbReference>
<dbReference type="Gene3D" id="3.90.930.12">
    <property type="entry name" value="Ribosomal protein L6, alpha-beta domain"/>
    <property type="match status" value="1"/>
</dbReference>
<sequence>MVSIIKKFDIPKEISIEIKESKVLFSNPDTKVVIRIPQPFKVDLFEDTVLCLTCATSKVELKKRSIRQLSLMGGSLKAKIAQAISGISSGFSKELELVGVGYKVELFNPDKLILKLGYSHDILVDIPKELTVACPKDNIIILKSYCKESLGSFVSLLKKSKTPDIYKNKGVLVKGEPLFTKKFKKK</sequence>
<accession>A0A7U0QFT5</accession>
<keyword evidence="3 4" id="KW-0687">Ribonucleoprotein</keyword>
<evidence type="ECO:0000256" key="2">
    <source>
        <dbReference type="ARBA" id="ARBA00022980"/>
    </source>
</evidence>
<dbReference type="PANTHER" id="PTHR11655:SF14">
    <property type="entry name" value="LARGE RIBOSOMAL SUBUNIT PROTEIN UL6M"/>
    <property type="match status" value="1"/>
</dbReference>
<comment type="similarity">
    <text evidence="1 4">Belongs to the universal ribosomal protein uL6 family.</text>
</comment>
<evidence type="ECO:0000256" key="4">
    <source>
        <dbReference type="RuleBase" id="RU003869"/>
    </source>
</evidence>
<dbReference type="AlphaFoldDB" id="A0A7U0QFT5"/>
<dbReference type="SUPFAM" id="SSF56053">
    <property type="entry name" value="Ribosomal protein L6"/>
    <property type="match status" value="1"/>
</dbReference>
<organism evidence="6">
    <name type="scientific">Pelagomonas calceolata</name>
    <dbReference type="NCBI Taxonomy" id="35677"/>
    <lineage>
        <taxon>Eukaryota</taxon>
        <taxon>Sar</taxon>
        <taxon>Stramenopiles</taxon>
        <taxon>Ochrophyta</taxon>
        <taxon>Pelagophyceae</taxon>
        <taxon>Pelagomonadales</taxon>
        <taxon>Pelagomonadaceae</taxon>
        <taxon>Pelagomonas</taxon>
    </lineage>
</organism>
<protein>
    <submittedName>
        <fullName evidence="6">Ribosomal protein L6</fullName>
    </submittedName>
</protein>
<dbReference type="RefSeq" id="YP_010152731.1">
    <property type="nucleotide sequence ID" value="NC_057168.1"/>
</dbReference>
<feature type="domain" description="Large ribosomal subunit protein uL6 alpha-beta" evidence="5">
    <location>
        <begin position="98"/>
        <end position="172"/>
    </location>
</feature>
<dbReference type="GO" id="GO:0019843">
    <property type="term" value="F:rRNA binding"/>
    <property type="evidence" value="ECO:0007669"/>
    <property type="project" value="InterPro"/>
</dbReference>
<geneLocation type="mitochondrion" evidence="6"/>
<dbReference type="PIRSF" id="PIRSF002162">
    <property type="entry name" value="Ribosomal_L6"/>
    <property type="match status" value="1"/>
</dbReference>
<gene>
    <name evidence="6" type="primary">rpl6</name>
</gene>
<name>A0A7U0QFT5_9STRA</name>
<dbReference type="InterPro" id="IPR036789">
    <property type="entry name" value="Ribosomal_uL6-like_a/b-dom_sf"/>
</dbReference>
<dbReference type="PANTHER" id="PTHR11655">
    <property type="entry name" value="60S/50S RIBOSOMAL PROTEIN L6/L9"/>
    <property type="match status" value="1"/>
</dbReference>
<dbReference type="GO" id="GO:0005762">
    <property type="term" value="C:mitochondrial large ribosomal subunit"/>
    <property type="evidence" value="ECO:0007669"/>
    <property type="project" value="TreeGrafter"/>
</dbReference>
<evidence type="ECO:0000313" key="6">
    <source>
        <dbReference type="EMBL" id="QQW50379.1"/>
    </source>
</evidence>
<dbReference type="GeneID" id="67154266"/>
<evidence type="ECO:0000256" key="1">
    <source>
        <dbReference type="ARBA" id="ARBA00009356"/>
    </source>
</evidence>
<dbReference type="InterPro" id="IPR019906">
    <property type="entry name" value="Ribosomal_uL6_bac-type"/>
</dbReference>
<dbReference type="EMBL" id="MW438349">
    <property type="protein sequence ID" value="QQW50379.1"/>
    <property type="molecule type" value="Genomic_DNA"/>
</dbReference>
<keyword evidence="2 4" id="KW-0689">Ribosomal protein</keyword>
<evidence type="ECO:0000256" key="3">
    <source>
        <dbReference type="ARBA" id="ARBA00023274"/>
    </source>
</evidence>
<reference evidence="6" key="1">
    <citation type="journal article" date="2021" name="Genome Biol. Evol.">
        <title>Mitochondrial genome evolution in pelagophyte algae.</title>
        <authorList>
            <person name="Sibbald S.J."/>
            <person name="Lawton M."/>
            <person name="Archibald J.M."/>
        </authorList>
    </citation>
    <scope>NUCLEOTIDE SEQUENCE</scope>
    <source>
        <strain evidence="6">CCMP1756</strain>
    </source>
</reference>